<organism evidence="11 12">
    <name type="scientific">Chironomus riparius</name>
    <dbReference type="NCBI Taxonomy" id="315576"/>
    <lineage>
        <taxon>Eukaryota</taxon>
        <taxon>Metazoa</taxon>
        <taxon>Ecdysozoa</taxon>
        <taxon>Arthropoda</taxon>
        <taxon>Hexapoda</taxon>
        <taxon>Insecta</taxon>
        <taxon>Pterygota</taxon>
        <taxon>Neoptera</taxon>
        <taxon>Endopterygota</taxon>
        <taxon>Diptera</taxon>
        <taxon>Nematocera</taxon>
        <taxon>Chironomoidea</taxon>
        <taxon>Chironomidae</taxon>
        <taxon>Chironominae</taxon>
        <taxon>Chironomus</taxon>
    </lineage>
</organism>
<dbReference type="Gene3D" id="2.30.30.140">
    <property type="match status" value="1"/>
</dbReference>
<keyword evidence="7" id="KW-0539">Nucleus</keyword>
<evidence type="ECO:0000256" key="2">
    <source>
        <dbReference type="ARBA" id="ARBA00022723"/>
    </source>
</evidence>
<protein>
    <recommendedName>
        <fullName evidence="10">PHD-type domain-containing protein</fullName>
    </recommendedName>
</protein>
<dbReference type="PROSITE" id="PS50016">
    <property type="entry name" value="ZF_PHD_2"/>
    <property type="match status" value="1"/>
</dbReference>
<keyword evidence="4 8" id="KW-0863">Zinc-finger</keyword>
<dbReference type="Pfam" id="PF14061">
    <property type="entry name" value="Mtf2_C"/>
    <property type="match status" value="1"/>
</dbReference>
<reference evidence="11" key="1">
    <citation type="submission" date="2022-01" db="EMBL/GenBank/DDBJ databases">
        <authorList>
            <person name="King R."/>
        </authorList>
    </citation>
    <scope>NUCLEOTIDE SEQUENCE</scope>
</reference>
<evidence type="ECO:0000256" key="7">
    <source>
        <dbReference type="ARBA" id="ARBA00023242"/>
    </source>
</evidence>
<dbReference type="GO" id="GO:0006325">
    <property type="term" value="P:chromatin organization"/>
    <property type="evidence" value="ECO:0007669"/>
    <property type="project" value="UniProtKB-KW"/>
</dbReference>
<dbReference type="SMART" id="SM00249">
    <property type="entry name" value="PHD"/>
    <property type="match status" value="2"/>
</dbReference>
<evidence type="ECO:0000256" key="6">
    <source>
        <dbReference type="ARBA" id="ARBA00022853"/>
    </source>
</evidence>
<evidence type="ECO:0000256" key="8">
    <source>
        <dbReference type="PROSITE-ProRule" id="PRU00146"/>
    </source>
</evidence>
<feature type="region of interest" description="Disordered" evidence="9">
    <location>
        <begin position="604"/>
        <end position="630"/>
    </location>
</feature>
<dbReference type="InterPro" id="IPR011011">
    <property type="entry name" value="Znf_FYVE_PHD"/>
</dbReference>
<dbReference type="Gene3D" id="3.90.980.20">
    <property type="match status" value="1"/>
</dbReference>
<evidence type="ECO:0000256" key="9">
    <source>
        <dbReference type="SAM" id="MobiDB-lite"/>
    </source>
</evidence>
<evidence type="ECO:0000256" key="5">
    <source>
        <dbReference type="ARBA" id="ARBA00022833"/>
    </source>
</evidence>
<gene>
    <name evidence="11" type="ORF">CHIRRI_LOCUS2744</name>
</gene>
<dbReference type="PROSITE" id="PS01359">
    <property type="entry name" value="ZF_PHD_1"/>
    <property type="match status" value="2"/>
</dbReference>
<evidence type="ECO:0000256" key="1">
    <source>
        <dbReference type="ARBA" id="ARBA00004123"/>
    </source>
</evidence>
<dbReference type="InterPro" id="IPR001965">
    <property type="entry name" value="Znf_PHD"/>
</dbReference>
<dbReference type="InterPro" id="IPR025894">
    <property type="entry name" value="Mtf2_C_dom"/>
</dbReference>
<dbReference type="Gene3D" id="3.30.40.10">
    <property type="entry name" value="Zinc/RING finger domain, C3HC4 (zinc finger)"/>
    <property type="match status" value="1"/>
</dbReference>
<evidence type="ECO:0000313" key="11">
    <source>
        <dbReference type="EMBL" id="CAG9799786.1"/>
    </source>
</evidence>
<keyword evidence="5" id="KW-0862">Zinc</keyword>
<dbReference type="InterPro" id="IPR019786">
    <property type="entry name" value="Zinc_finger_PHD-type_CS"/>
</dbReference>
<comment type="subcellular location">
    <subcellularLocation>
        <location evidence="1">Nucleus</location>
    </subcellularLocation>
</comment>
<evidence type="ECO:0000256" key="3">
    <source>
        <dbReference type="ARBA" id="ARBA00022737"/>
    </source>
</evidence>
<proteinExistence type="predicted"/>
<dbReference type="Proteomes" id="UP001153620">
    <property type="component" value="Chromosome 1"/>
</dbReference>
<feature type="domain" description="PHD-type" evidence="10">
    <location>
        <begin position="153"/>
        <end position="201"/>
    </location>
</feature>
<keyword evidence="12" id="KW-1185">Reference proteome</keyword>
<dbReference type="OrthoDB" id="10033786at2759"/>
<dbReference type="GO" id="GO:0008270">
    <property type="term" value="F:zinc ion binding"/>
    <property type="evidence" value="ECO:0007669"/>
    <property type="project" value="UniProtKB-KW"/>
</dbReference>
<keyword evidence="3" id="KW-0677">Repeat</keyword>
<name>A0A9N9RMP9_9DIPT</name>
<dbReference type="InterPro" id="IPR019787">
    <property type="entry name" value="Znf_PHD-finger"/>
</dbReference>
<dbReference type="GO" id="GO:0005634">
    <property type="term" value="C:nucleus"/>
    <property type="evidence" value="ECO:0007669"/>
    <property type="project" value="UniProtKB-SubCell"/>
</dbReference>
<dbReference type="AlphaFoldDB" id="A0A9N9RMP9"/>
<dbReference type="SUPFAM" id="SSF57903">
    <property type="entry name" value="FYVE/PHD zinc finger"/>
    <property type="match status" value="2"/>
</dbReference>
<evidence type="ECO:0000313" key="12">
    <source>
        <dbReference type="Proteomes" id="UP001153620"/>
    </source>
</evidence>
<sequence length="697" mass="80084">MSKTQNITISNQSSKIFIYNASSPEPIKDNEKKNNKMNETSSLITIQFSTPEYHIRINNNFKEKLTNSDDKDMKCSDVEEHLDQSNDSIKSGNFEVDEDVLMEGTDGKFYLGTIINSKSEEYLIRFDDNTEKWSNSCKLKKLTASPTKNGEDSSLCVICKISKEFDVVEICSQCSRGYHRNCFKEQSIHPSRWNCSKCSVDVISISDSEELESEFAAELTTEEFNQKPTVKLPYDLKSLKWDSAHRLNKENIYCYCGLTGSWKDKMLQCCRCRQWFHGNCVKIWDGYLLHGDTFFIFCCSVCNDGNEFIRRLQITWRDIIHLIFYELTIVRSQKYHSISKDIVPFILQNADNLYLPPEVSKFLTKESLEKKILQTVRKIDIFKCINANKKKACLFGLRKKMPPLYNHLHKVIIPSSDPFSDDLVKKLKIKYVESLQINGKSNKLDMKHPNIITSSMTTTTTTTVIDAEMCDSSDETSSKSTLDLIIPPPINFKGFNNPFHINYKSDMKLKVNDKLNGLKRNQVSNKFSEVRIVRTIKRRLSAKDLLVGPNQEVKRRKMSKRRKSADVEVISEIIQPITFPLPPHFSYRSENNTNFIRSSNNVVPVTKNESQKKPQVANNKKDENIKNISSASSPSVNINLNDTVLNSPVKNNSINLYFGAMHRIENGEKFSIVAKRVTFDGNEQYLLEWDGKNESVV</sequence>
<evidence type="ECO:0000259" key="10">
    <source>
        <dbReference type="PROSITE" id="PS50016"/>
    </source>
</evidence>
<accession>A0A9N9RMP9</accession>
<dbReference type="InterPro" id="IPR013083">
    <property type="entry name" value="Znf_RING/FYVE/PHD"/>
</dbReference>
<keyword evidence="6" id="KW-0156">Chromatin regulator</keyword>
<reference evidence="11" key="2">
    <citation type="submission" date="2022-10" db="EMBL/GenBank/DDBJ databases">
        <authorList>
            <consortium name="ENA_rothamsted_submissions"/>
            <consortium name="culmorum"/>
            <person name="King R."/>
        </authorList>
    </citation>
    <scope>NUCLEOTIDE SEQUENCE</scope>
</reference>
<keyword evidence="2" id="KW-0479">Metal-binding</keyword>
<evidence type="ECO:0000256" key="4">
    <source>
        <dbReference type="ARBA" id="ARBA00022771"/>
    </source>
</evidence>
<dbReference type="EMBL" id="OU895877">
    <property type="protein sequence ID" value="CAG9799786.1"/>
    <property type="molecule type" value="Genomic_DNA"/>
</dbReference>